<evidence type="ECO:0000313" key="2">
    <source>
        <dbReference type="EMBL" id="EAX46628.1"/>
    </source>
</evidence>
<evidence type="ECO:0000313" key="3">
    <source>
        <dbReference type="Proteomes" id="UP000005139"/>
    </source>
</evidence>
<dbReference type="CDD" id="cd02440">
    <property type="entry name" value="AdoMet_MTases"/>
    <property type="match status" value="1"/>
</dbReference>
<dbReference type="RefSeq" id="WP_007290368.1">
    <property type="nucleotide sequence ID" value="NZ_AAWL01000026.1"/>
</dbReference>
<reference evidence="2 3" key="1">
    <citation type="submission" date="2007-01" db="EMBL/GenBank/DDBJ databases">
        <title>Annotation of the draft genome assembly of Thermosinus carboxydivorans Nor1.</title>
        <authorList>
            <consortium name="US DOE Joint Genome Institute (JGI-ORNL)"/>
            <person name="Larimer F."/>
            <person name="Land M."/>
            <person name="Hauser L."/>
        </authorList>
    </citation>
    <scope>NUCLEOTIDE SEQUENCE [LARGE SCALE GENOMIC DNA]</scope>
    <source>
        <strain evidence="2 3">Nor1</strain>
    </source>
</reference>
<dbReference type="Proteomes" id="UP000005139">
    <property type="component" value="Unassembled WGS sequence"/>
</dbReference>
<name>A1HTL6_9FIRM</name>
<dbReference type="InterPro" id="IPR041698">
    <property type="entry name" value="Methyltransf_25"/>
</dbReference>
<comment type="caution">
    <text evidence="2">The sequence shown here is derived from an EMBL/GenBank/DDBJ whole genome shotgun (WGS) entry which is preliminary data.</text>
</comment>
<dbReference type="Pfam" id="PF13649">
    <property type="entry name" value="Methyltransf_25"/>
    <property type="match status" value="1"/>
</dbReference>
<organism evidence="2 3">
    <name type="scientific">Thermosinus carboxydivorans Nor1</name>
    <dbReference type="NCBI Taxonomy" id="401526"/>
    <lineage>
        <taxon>Bacteria</taxon>
        <taxon>Bacillati</taxon>
        <taxon>Bacillota</taxon>
        <taxon>Negativicutes</taxon>
        <taxon>Selenomonadales</taxon>
        <taxon>Sporomusaceae</taxon>
        <taxon>Thermosinus</taxon>
    </lineage>
</organism>
<dbReference type="eggNOG" id="COG2226">
    <property type="taxonomic scope" value="Bacteria"/>
</dbReference>
<dbReference type="EMBL" id="AAWL01000026">
    <property type="protein sequence ID" value="EAX46628.1"/>
    <property type="molecule type" value="Genomic_DNA"/>
</dbReference>
<feature type="domain" description="Methyltransferase" evidence="1">
    <location>
        <begin position="50"/>
        <end position="123"/>
    </location>
</feature>
<accession>A1HTL6</accession>
<dbReference type="SUPFAM" id="SSF53335">
    <property type="entry name" value="S-adenosyl-L-methionine-dependent methyltransferases"/>
    <property type="match status" value="1"/>
</dbReference>
<evidence type="ECO:0000259" key="1">
    <source>
        <dbReference type="Pfam" id="PF13649"/>
    </source>
</evidence>
<keyword evidence="3" id="KW-1185">Reference proteome</keyword>
<gene>
    <name evidence="2" type="ORF">TcarDRAFT_0322</name>
</gene>
<reference evidence="2 3" key="2">
    <citation type="submission" date="2007-01" db="EMBL/GenBank/DDBJ databases">
        <title>Sequencing of the draft genome and assembly of Thermosinus carboxydivorans Nor1.</title>
        <authorList>
            <consortium name="US DOE Joint Genome Institute (JGI-PGF)"/>
            <person name="Copeland A."/>
            <person name="Lucas S."/>
            <person name="Lapidus A."/>
            <person name="Barry K."/>
            <person name="Glavina del Rio T."/>
            <person name="Dalin E."/>
            <person name="Tice H."/>
            <person name="Bruce D."/>
            <person name="Pitluck S."/>
            <person name="Richardson P."/>
        </authorList>
    </citation>
    <scope>NUCLEOTIDE SEQUENCE [LARGE SCALE GENOMIC DNA]</scope>
    <source>
        <strain evidence="2 3">Nor1</strain>
    </source>
</reference>
<sequence>MVKSDKMVRDNQHLHWEKVFAEDGELFGNEPSFAAKQAAELLKKERKTKILELGAGQGRDTIFFAQCGFHVTALEYTGIGVQTIREKARMLGLTPNIAAVCHDVRQPLPFGAETFDACYSHMLYCMAFTTGN</sequence>
<dbReference type="Gene3D" id="3.40.50.150">
    <property type="entry name" value="Vaccinia Virus protein VP39"/>
    <property type="match status" value="1"/>
</dbReference>
<dbReference type="AlphaFoldDB" id="A1HTL6"/>
<dbReference type="InterPro" id="IPR029063">
    <property type="entry name" value="SAM-dependent_MTases_sf"/>
</dbReference>
<protein>
    <recommendedName>
        <fullName evidence="1">Methyltransferase domain-containing protein</fullName>
    </recommendedName>
</protein>
<proteinExistence type="predicted"/>